<dbReference type="RefSeq" id="XP_034230425.1">
    <property type="nucleotide sequence ID" value="XM_034374534.1"/>
</dbReference>
<dbReference type="GeneID" id="117639153"/>
<dbReference type="Proteomes" id="UP000515158">
    <property type="component" value="Unplaced"/>
</dbReference>
<dbReference type="OrthoDB" id="8193400at2759"/>
<feature type="region of interest" description="Disordered" evidence="2">
    <location>
        <begin position="611"/>
        <end position="631"/>
    </location>
</feature>
<accession>A0A6P8ZGN7</accession>
<evidence type="ECO:0000256" key="1">
    <source>
        <dbReference type="SAM" id="Coils"/>
    </source>
</evidence>
<evidence type="ECO:0000256" key="2">
    <source>
        <dbReference type="SAM" id="MobiDB-lite"/>
    </source>
</evidence>
<feature type="coiled-coil region" evidence="1">
    <location>
        <begin position="564"/>
        <end position="600"/>
    </location>
</feature>
<feature type="coiled-coil region" evidence="1">
    <location>
        <begin position="1214"/>
        <end position="1248"/>
    </location>
</feature>
<evidence type="ECO:0000313" key="4">
    <source>
        <dbReference type="RefSeq" id="XP_034230424.1"/>
    </source>
</evidence>
<feature type="coiled-coil region" evidence="1">
    <location>
        <begin position="1140"/>
        <end position="1181"/>
    </location>
</feature>
<feature type="compositionally biased region" description="Basic and acidic residues" evidence="2">
    <location>
        <begin position="616"/>
        <end position="631"/>
    </location>
</feature>
<gene>
    <name evidence="4 5" type="primary">LOC117639153</name>
</gene>
<dbReference type="RefSeq" id="XP_034230424.1">
    <property type="nucleotide sequence ID" value="XM_034374533.1"/>
</dbReference>
<protein>
    <submittedName>
        <fullName evidence="4 5">Nuclear mitotic apparatus protein 1-like isoform X1</fullName>
    </submittedName>
</protein>
<organism evidence="4">
    <name type="scientific">Thrips palmi</name>
    <name type="common">Melon thrips</name>
    <dbReference type="NCBI Taxonomy" id="161013"/>
    <lineage>
        <taxon>Eukaryota</taxon>
        <taxon>Metazoa</taxon>
        <taxon>Ecdysozoa</taxon>
        <taxon>Arthropoda</taxon>
        <taxon>Hexapoda</taxon>
        <taxon>Insecta</taxon>
        <taxon>Pterygota</taxon>
        <taxon>Neoptera</taxon>
        <taxon>Paraneoptera</taxon>
        <taxon>Thysanoptera</taxon>
        <taxon>Terebrantia</taxon>
        <taxon>Thripoidea</taxon>
        <taxon>Thripidae</taxon>
        <taxon>Thrips</taxon>
    </lineage>
</organism>
<feature type="region of interest" description="Disordered" evidence="2">
    <location>
        <begin position="120"/>
        <end position="158"/>
    </location>
</feature>
<evidence type="ECO:0000313" key="3">
    <source>
        <dbReference type="Proteomes" id="UP000515158"/>
    </source>
</evidence>
<keyword evidence="3" id="KW-1185">Reference proteome</keyword>
<name>A0A6P8ZGN7_THRPL</name>
<sequence>MAFESNADQTGRKVKHAMWVNARRSSSSSSISPSVSLTDCAVDLSTSVDCNIIRLGLGNLRKHGALDLSLARVHSVGRAADVTSSRVFQPDLINHHLEYQRDDTQSPDEVAKRPQIKNARVSAAEQELVSNGITSKKRPSDSSKPNIPGNSVVLSDFDPGNNLESYQVPVVTTDKLQPYPPGFITIVKEGPAHEVSSSVLLASIEQELEALKSPQHINSSMASNEEIHLDAVDHHGTEIKVCHCRIALEERLHATVKGCLELKHQVELADSKCARWEKEAGESSECVAKLRTKVSELEIELAARNASLHGLKAKVAQQFMENDDINERRRQFERDSKAQLAQLDSIKKSELWYREQLHLTQVERCTLQNQLMSTQEDVVRQAHELERLRSDLKRVQDQLKESEEKSLKEKQNFTMRLEKALAFSTHLPNHENPNKSQKVAEDHAVTELKQRVSDLELSLEASNSNLERSGTEIDRLVSRSLQLQRELSETKMRLQEDQDRLLAATKDRDKAEAALQERERALALLSQEHTTLSVKLECQARERADQDEALQTLTRNFTNVSSRFNAMRAETQRLREEAEARREETRAAQAERDAALARLDDAARREQTHTLTAKLQAEDRDAARGAREAQLEGEVRALREGLDSARGAHQRADNLHAENLQLAGRNDLLQAQVERLSALLQQNTGSGVREQDGAAQQAKVDQMQVEHAQLQVQLRGSGVQVEQLQAENSRLLSQVQKSTARLAELTQSLQVLETEMAELRQQLQVQQGQDGLVAQLRAENSLLQRDKHDLGARVDELSLWLDTMTQGMRLGAEGSTEERLRRLSTSPVHVEAVLDVPEDARGQLEVLRDANSELALHAAALQRKLDAVLDKATAATNGLATDAHATPDLLASSGKDLGKGEDLQTASKKDDVRGLLALLQVCLYRARETHRANGVHDGHGDHVIGEGLGEGADRQELACALDKLAASLEVLGLAHGGRPDALEALEERANRRDDMVRALLGRLKDQVLARKAAEDKLAALGVTNGKGPGLDHGLDHDCHACALNGGAPAAGEFGDSLSVAEHDAEREAERRRLEQEVCDLKANIAELHLQLFNERRDLSQLRKEVSSLRLGLDTANDMLDSNKVALGRSEAYGQVLKVSKEQLELRFEKEQRDHEDCRLRLEQLQEQLQEARAKDPLMESNIKALGYHLHQRSGEVRALQDRLALRDREHDALRVQMERQRAAARRDYEELQKELQQAQREFSEALRKMSSNVPDPVPCDEEGLSALIQESNRLSPAVLDDLKALLHNLKVELKSVERDVGVNIERTAAVVQHV</sequence>
<evidence type="ECO:0000313" key="5">
    <source>
        <dbReference type="RefSeq" id="XP_034230425.1"/>
    </source>
</evidence>
<dbReference type="KEGG" id="tpal:117639153"/>
<feature type="coiled-coil region" evidence="1">
    <location>
        <begin position="721"/>
        <end position="769"/>
    </location>
</feature>
<feature type="compositionally biased region" description="Polar residues" evidence="2">
    <location>
        <begin position="142"/>
        <end position="153"/>
    </location>
</feature>
<keyword evidence="1" id="KW-0175">Coiled coil</keyword>
<feature type="coiled-coil region" evidence="1">
    <location>
        <begin position="378"/>
        <end position="412"/>
    </location>
</feature>
<proteinExistence type="predicted"/>
<feature type="coiled-coil region" evidence="1">
    <location>
        <begin position="445"/>
        <end position="528"/>
    </location>
</feature>
<reference evidence="4 5" key="1">
    <citation type="submission" date="2025-04" db="UniProtKB">
        <authorList>
            <consortium name="RefSeq"/>
        </authorList>
    </citation>
    <scope>IDENTIFICATION</scope>
    <source>
        <tissue evidence="4 5">Total insect</tissue>
    </source>
</reference>